<dbReference type="Proteomes" id="UP000445000">
    <property type="component" value="Unassembled WGS sequence"/>
</dbReference>
<gene>
    <name evidence="2" type="ORF">GCM10011487_51960</name>
</gene>
<evidence type="ECO:0008006" key="4">
    <source>
        <dbReference type="Google" id="ProtNLM"/>
    </source>
</evidence>
<accession>A0A829YL11</accession>
<dbReference type="Gene3D" id="3.30.450.150">
    <property type="entry name" value="Haem-degrading domain"/>
    <property type="match status" value="1"/>
</dbReference>
<sequence>MSQIRSLLAACVLCVGPSALGQSAPSAADSMLAAAERAISGCFAYAAVNKMPPLSVVVVDASGALIASKRQDGAMPVASDAALLKARTSVRTRAPTAVLSPIVQGDAGTRDAFITMQLTSIPGGVPFARGAEAIAGAVGVSGGQPDQDAACAMSAVEALKAKS</sequence>
<feature type="chain" id="PRO_5032802904" description="Heme-binding protein" evidence="1">
    <location>
        <begin position="22"/>
        <end position="163"/>
    </location>
</feature>
<proteinExistence type="predicted"/>
<evidence type="ECO:0000313" key="2">
    <source>
        <dbReference type="EMBL" id="GFE83196.1"/>
    </source>
</evidence>
<dbReference type="InterPro" id="IPR005624">
    <property type="entry name" value="PduO/GlcC-like"/>
</dbReference>
<dbReference type="PANTHER" id="PTHR34309:SF1">
    <property type="entry name" value="PROTEIN GLCG"/>
    <property type="match status" value="1"/>
</dbReference>
<dbReference type="InterPro" id="IPR038084">
    <property type="entry name" value="PduO/GlcC-like_sf"/>
</dbReference>
<dbReference type="RefSeq" id="WP_161814796.1">
    <property type="nucleotide sequence ID" value="NZ_BLJN01000005.1"/>
</dbReference>
<organism evidence="2 3">
    <name type="scientific">Steroidobacter agaridevorans</name>
    <dbReference type="NCBI Taxonomy" id="2695856"/>
    <lineage>
        <taxon>Bacteria</taxon>
        <taxon>Pseudomonadati</taxon>
        <taxon>Pseudomonadota</taxon>
        <taxon>Gammaproteobacteria</taxon>
        <taxon>Steroidobacterales</taxon>
        <taxon>Steroidobacteraceae</taxon>
        <taxon>Steroidobacter</taxon>
    </lineage>
</organism>
<keyword evidence="3" id="KW-1185">Reference proteome</keyword>
<protein>
    <recommendedName>
        <fullName evidence="4">Heme-binding protein</fullName>
    </recommendedName>
</protein>
<dbReference type="AlphaFoldDB" id="A0A829YL11"/>
<dbReference type="InterPro" id="IPR052517">
    <property type="entry name" value="GlcG_carb_metab_protein"/>
</dbReference>
<dbReference type="Pfam" id="PF03928">
    <property type="entry name" value="HbpS-like"/>
    <property type="match status" value="1"/>
</dbReference>
<feature type="signal peptide" evidence="1">
    <location>
        <begin position="1"/>
        <end position="21"/>
    </location>
</feature>
<keyword evidence="1" id="KW-0732">Signal</keyword>
<evidence type="ECO:0000256" key="1">
    <source>
        <dbReference type="SAM" id="SignalP"/>
    </source>
</evidence>
<dbReference type="PANTHER" id="PTHR34309">
    <property type="entry name" value="SLR1406 PROTEIN"/>
    <property type="match status" value="1"/>
</dbReference>
<evidence type="ECO:0000313" key="3">
    <source>
        <dbReference type="Proteomes" id="UP000445000"/>
    </source>
</evidence>
<dbReference type="EMBL" id="BLJN01000005">
    <property type="protein sequence ID" value="GFE83196.1"/>
    <property type="molecule type" value="Genomic_DNA"/>
</dbReference>
<dbReference type="SUPFAM" id="SSF143744">
    <property type="entry name" value="GlcG-like"/>
    <property type="match status" value="1"/>
</dbReference>
<name>A0A829YL11_9GAMM</name>
<comment type="caution">
    <text evidence="2">The sequence shown here is derived from an EMBL/GenBank/DDBJ whole genome shotgun (WGS) entry which is preliminary data.</text>
</comment>
<reference evidence="3" key="1">
    <citation type="submission" date="2020-01" db="EMBL/GenBank/DDBJ databases">
        <title>'Steroidobacter agaridevorans' sp. nov., agar-degrading bacteria isolated from rhizosphere soils.</title>
        <authorList>
            <person name="Ikenaga M."/>
            <person name="Kataoka M."/>
            <person name="Murouchi A."/>
            <person name="Katsuragi S."/>
            <person name="Sakai M."/>
        </authorList>
    </citation>
    <scope>NUCLEOTIDE SEQUENCE [LARGE SCALE GENOMIC DNA]</scope>
    <source>
        <strain evidence="3">YU21-B</strain>
    </source>
</reference>